<proteinExistence type="predicted"/>
<keyword evidence="3" id="KW-0812">Transmembrane</keyword>
<sequence length="216" mass="25180">MIIILIQINPSISVFDHQTSQTNELLLQQSQQQQQQQQQQRQQFHVPHVDWNFLQRSNQTSAKSILQNEIENLKRLFPFINFHNSSKSFDSFIVLDNNNNNDDDNDNSNVIHEQQQQQQMIQPYHIQIESKKDSNDNFINNDDKDDDGNSSTTTTTTNSKNKLIDLNAILFLGLMFFILVVITLYLLNSWSSRLDRRASIQTKTADNHKQPYTISV</sequence>
<keyword evidence="3" id="KW-0472">Membrane</keyword>
<evidence type="ECO:0000313" key="5">
    <source>
        <dbReference type="Proteomes" id="UP000790347"/>
    </source>
</evidence>
<feature type="transmembrane region" description="Helical" evidence="3">
    <location>
        <begin position="168"/>
        <end position="187"/>
    </location>
</feature>
<dbReference type="AlphaFoldDB" id="A0A922L9C5"/>
<evidence type="ECO:0000256" key="2">
    <source>
        <dbReference type="SAM" id="MobiDB-lite"/>
    </source>
</evidence>
<organism evidence="4 5">
    <name type="scientific">Dermatophagoides farinae</name>
    <name type="common">American house dust mite</name>
    <dbReference type="NCBI Taxonomy" id="6954"/>
    <lineage>
        <taxon>Eukaryota</taxon>
        <taxon>Metazoa</taxon>
        <taxon>Ecdysozoa</taxon>
        <taxon>Arthropoda</taxon>
        <taxon>Chelicerata</taxon>
        <taxon>Arachnida</taxon>
        <taxon>Acari</taxon>
        <taxon>Acariformes</taxon>
        <taxon>Sarcoptiformes</taxon>
        <taxon>Astigmata</taxon>
        <taxon>Psoroptidia</taxon>
        <taxon>Analgoidea</taxon>
        <taxon>Pyroglyphidae</taxon>
        <taxon>Dermatophagoidinae</taxon>
        <taxon>Dermatophagoides</taxon>
    </lineage>
</organism>
<protein>
    <submittedName>
        <fullName evidence="4">Uncharacterized protein</fullName>
    </submittedName>
</protein>
<reference evidence="4" key="2">
    <citation type="journal article" date="2022" name="Res Sq">
        <title>Comparative Genomics Reveals Insights into the Divergent Evolution of Astigmatic Mites and Household Pest Adaptations.</title>
        <authorList>
            <person name="Xiong Q."/>
            <person name="Wan A.T.-Y."/>
            <person name="Liu X.-Y."/>
            <person name="Fung C.S.-H."/>
            <person name="Xiao X."/>
            <person name="Malainual N."/>
            <person name="Hou J."/>
            <person name="Wang L."/>
            <person name="Wang M."/>
            <person name="Yang K."/>
            <person name="Cui Y."/>
            <person name="Leung E."/>
            <person name="Nong W."/>
            <person name="Shin S.-K."/>
            <person name="Au S."/>
            <person name="Jeong K.Y."/>
            <person name="Chew F.T."/>
            <person name="Hui J."/>
            <person name="Leung T.F."/>
            <person name="Tungtrongchitr A."/>
            <person name="Zhong N."/>
            <person name="Liu Z."/>
            <person name="Tsui S."/>
        </authorList>
    </citation>
    <scope>NUCLEOTIDE SEQUENCE</scope>
    <source>
        <strain evidence="4">Derf</strain>
        <tissue evidence="4">Whole organism</tissue>
    </source>
</reference>
<keyword evidence="1" id="KW-0175">Coiled coil</keyword>
<dbReference type="Proteomes" id="UP000790347">
    <property type="component" value="Unassembled WGS sequence"/>
</dbReference>
<reference evidence="4" key="1">
    <citation type="submission" date="2013-05" db="EMBL/GenBank/DDBJ databases">
        <authorList>
            <person name="Yim A.K.Y."/>
            <person name="Chan T.F."/>
            <person name="Ji K.M."/>
            <person name="Liu X.Y."/>
            <person name="Zhou J.W."/>
            <person name="Li R.Q."/>
            <person name="Yang K.Y."/>
            <person name="Li J."/>
            <person name="Li M."/>
            <person name="Law P.T.W."/>
            <person name="Wu Y.L."/>
            <person name="Cai Z.L."/>
            <person name="Qin H."/>
            <person name="Bao Y."/>
            <person name="Leung R.K.K."/>
            <person name="Ng P.K.S."/>
            <person name="Zou J."/>
            <person name="Zhong X.J."/>
            <person name="Ran P.X."/>
            <person name="Zhong N.S."/>
            <person name="Liu Z.G."/>
            <person name="Tsui S.K.W."/>
        </authorList>
    </citation>
    <scope>NUCLEOTIDE SEQUENCE</scope>
    <source>
        <strain evidence="4">Derf</strain>
        <tissue evidence="4">Whole organism</tissue>
    </source>
</reference>
<feature type="region of interest" description="Disordered" evidence="2">
    <location>
        <begin position="98"/>
        <end position="119"/>
    </location>
</feature>
<evidence type="ECO:0000313" key="4">
    <source>
        <dbReference type="EMBL" id="KAH9527379.1"/>
    </source>
</evidence>
<evidence type="ECO:0000256" key="3">
    <source>
        <dbReference type="SAM" id="Phobius"/>
    </source>
</evidence>
<keyword evidence="5" id="KW-1185">Reference proteome</keyword>
<gene>
    <name evidence="4" type="ORF">DERF_001397</name>
</gene>
<name>A0A922L9C5_DERFA</name>
<accession>A0A922L9C5</accession>
<keyword evidence="3" id="KW-1133">Transmembrane helix</keyword>
<feature type="region of interest" description="Disordered" evidence="2">
    <location>
        <begin position="134"/>
        <end position="157"/>
    </location>
</feature>
<dbReference type="EMBL" id="ASGP02000001">
    <property type="protein sequence ID" value="KAH9527379.1"/>
    <property type="molecule type" value="Genomic_DNA"/>
</dbReference>
<comment type="caution">
    <text evidence="4">The sequence shown here is derived from an EMBL/GenBank/DDBJ whole genome shotgun (WGS) entry which is preliminary data.</text>
</comment>
<feature type="coiled-coil region" evidence="1">
    <location>
        <begin position="23"/>
        <end position="76"/>
    </location>
</feature>
<evidence type="ECO:0000256" key="1">
    <source>
        <dbReference type="SAM" id="Coils"/>
    </source>
</evidence>